<keyword evidence="3" id="KW-0808">Transferase</keyword>
<feature type="domain" description="N-acetyltransferase" evidence="2">
    <location>
        <begin position="151"/>
        <end position="296"/>
    </location>
</feature>
<protein>
    <submittedName>
        <fullName evidence="3">GNAT family N-acetyltransferase</fullName>
        <ecNumber evidence="3">2.3.1.-</ecNumber>
    </submittedName>
</protein>
<dbReference type="InterPro" id="IPR016181">
    <property type="entry name" value="Acyl_CoA_acyltransferase"/>
</dbReference>
<evidence type="ECO:0000259" key="2">
    <source>
        <dbReference type="PROSITE" id="PS51186"/>
    </source>
</evidence>
<dbReference type="EC" id="2.3.1.-" evidence="3"/>
<dbReference type="RefSeq" id="WP_358140641.1">
    <property type="nucleotide sequence ID" value="NZ_JBFALK010000028.1"/>
</dbReference>
<evidence type="ECO:0000256" key="1">
    <source>
        <dbReference type="SAM" id="MobiDB-lite"/>
    </source>
</evidence>
<feature type="compositionally biased region" description="Basic and acidic residues" evidence="1">
    <location>
        <begin position="149"/>
        <end position="160"/>
    </location>
</feature>
<dbReference type="EMBL" id="JBFALK010000028">
    <property type="protein sequence ID" value="MEV0974258.1"/>
    <property type="molecule type" value="Genomic_DNA"/>
</dbReference>
<keyword evidence="3" id="KW-0012">Acyltransferase</keyword>
<dbReference type="Proteomes" id="UP001551675">
    <property type="component" value="Unassembled WGS sequence"/>
</dbReference>
<dbReference type="GO" id="GO:0016746">
    <property type="term" value="F:acyltransferase activity"/>
    <property type="evidence" value="ECO:0007669"/>
    <property type="project" value="UniProtKB-KW"/>
</dbReference>
<proteinExistence type="predicted"/>
<dbReference type="Pfam" id="PF08445">
    <property type="entry name" value="FR47"/>
    <property type="match status" value="1"/>
</dbReference>
<keyword evidence="4" id="KW-1185">Reference proteome</keyword>
<dbReference type="SUPFAM" id="SSF55729">
    <property type="entry name" value="Acyl-CoA N-acyltransferases (Nat)"/>
    <property type="match status" value="1"/>
</dbReference>
<gene>
    <name evidence="3" type="ORF">AB0I59_37165</name>
</gene>
<feature type="compositionally biased region" description="Low complexity" evidence="1">
    <location>
        <begin position="11"/>
        <end position="23"/>
    </location>
</feature>
<comment type="caution">
    <text evidence="3">The sequence shown here is derived from an EMBL/GenBank/DDBJ whole genome shotgun (WGS) entry which is preliminary data.</text>
</comment>
<dbReference type="PROSITE" id="PS51186">
    <property type="entry name" value="GNAT"/>
    <property type="match status" value="1"/>
</dbReference>
<organism evidence="3 4">
    <name type="scientific">Microtetraspora glauca</name>
    <dbReference type="NCBI Taxonomy" id="1996"/>
    <lineage>
        <taxon>Bacteria</taxon>
        <taxon>Bacillati</taxon>
        <taxon>Actinomycetota</taxon>
        <taxon>Actinomycetes</taxon>
        <taxon>Streptosporangiales</taxon>
        <taxon>Streptosporangiaceae</taxon>
        <taxon>Microtetraspora</taxon>
    </lineage>
</organism>
<sequence>MTSAPEPPAVRSPAASSSSSSAPWRGGALRELTTVAEVVDACGDDDLIVWAAQGMRPGVRAWALGDAVAVASPGASRRDRLAVGGSAACALPLVRHALAESGPTYRLFGDVELIMEMSARVEGLTEAVPFSWMVTTSLASAPASATGGREGRGRQAERDPGSLPGSMAGSEPGWLGPAAGPEVGELLARANPSSYAVPGIARVSRWAGVRDAAEALVAVAADAWSAPTVGLLAGVATAERARGRGLAERVCRFVTAALLADHGRAALMVDDWNGSAVRLYERLGYARRRVAANRVG</sequence>
<feature type="region of interest" description="Disordered" evidence="1">
    <location>
        <begin position="1"/>
        <end position="24"/>
    </location>
</feature>
<dbReference type="InterPro" id="IPR013653">
    <property type="entry name" value="GCN5-like_dom"/>
</dbReference>
<feature type="region of interest" description="Disordered" evidence="1">
    <location>
        <begin position="141"/>
        <end position="175"/>
    </location>
</feature>
<feature type="compositionally biased region" description="Pro residues" evidence="1">
    <location>
        <begin position="1"/>
        <end position="10"/>
    </location>
</feature>
<evidence type="ECO:0000313" key="4">
    <source>
        <dbReference type="Proteomes" id="UP001551675"/>
    </source>
</evidence>
<evidence type="ECO:0000313" key="3">
    <source>
        <dbReference type="EMBL" id="MEV0974258.1"/>
    </source>
</evidence>
<dbReference type="Gene3D" id="3.40.630.30">
    <property type="match status" value="1"/>
</dbReference>
<name>A0ABV3GRK3_MICGL</name>
<accession>A0ABV3GRK3</accession>
<reference evidence="3 4" key="1">
    <citation type="submission" date="2024-06" db="EMBL/GenBank/DDBJ databases">
        <title>The Natural Products Discovery Center: Release of the First 8490 Sequenced Strains for Exploring Actinobacteria Biosynthetic Diversity.</title>
        <authorList>
            <person name="Kalkreuter E."/>
            <person name="Kautsar S.A."/>
            <person name="Yang D."/>
            <person name="Bader C.D."/>
            <person name="Teijaro C.N."/>
            <person name="Fluegel L."/>
            <person name="Davis C.M."/>
            <person name="Simpson J.R."/>
            <person name="Lauterbach L."/>
            <person name="Steele A.D."/>
            <person name="Gui C."/>
            <person name="Meng S."/>
            <person name="Li G."/>
            <person name="Viehrig K."/>
            <person name="Ye F."/>
            <person name="Su P."/>
            <person name="Kiefer A.F."/>
            <person name="Nichols A."/>
            <person name="Cepeda A.J."/>
            <person name="Yan W."/>
            <person name="Fan B."/>
            <person name="Jiang Y."/>
            <person name="Adhikari A."/>
            <person name="Zheng C.-J."/>
            <person name="Schuster L."/>
            <person name="Cowan T.M."/>
            <person name="Smanski M.J."/>
            <person name="Chevrette M.G."/>
            <person name="De Carvalho L.P.S."/>
            <person name="Shen B."/>
        </authorList>
    </citation>
    <scope>NUCLEOTIDE SEQUENCE [LARGE SCALE GENOMIC DNA]</scope>
    <source>
        <strain evidence="3 4">NPDC050100</strain>
    </source>
</reference>
<dbReference type="InterPro" id="IPR000182">
    <property type="entry name" value="GNAT_dom"/>
</dbReference>